<dbReference type="SUPFAM" id="SSF52266">
    <property type="entry name" value="SGNH hydrolase"/>
    <property type="match status" value="1"/>
</dbReference>
<dbReference type="Pfam" id="PF04311">
    <property type="entry name" value="DUF459"/>
    <property type="match status" value="1"/>
</dbReference>
<dbReference type="AlphaFoldDB" id="A0A7K3NPM6"/>
<gene>
    <name evidence="4" type="ORF">G3N56_15405</name>
</gene>
<comment type="caution">
    <text evidence="4">The sequence shown here is derived from an EMBL/GenBank/DDBJ whole genome shotgun (WGS) entry which is preliminary data.</text>
</comment>
<dbReference type="Gene3D" id="3.10.350.10">
    <property type="entry name" value="LysM domain"/>
    <property type="match status" value="1"/>
</dbReference>
<evidence type="ECO:0000313" key="4">
    <source>
        <dbReference type="EMBL" id="NDY58121.1"/>
    </source>
</evidence>
<protein>
    <submittedName>
        <fullName evidence="4">DUF459 domain-containing protein</fullName>
    </submittedName>
</protein>
<sequence>MTRPTGGRCPRPWLHFSAFTPIFSHFLTLCLVGLWLLAASGCGDSPEPVDVTPRDLFRTRAPKKAPPVILLVGDSLSISLADTLDGVLNGHGSRLFRLGKVGGGLTRPELLDFPQALPELVRNHRPDVAIFMIGANDAMPLVTADGTRVLFDSTPWKAAYAAAAARLMDMVLAANPKAAIFWVGAPPMADRTLSAALRTVNAALREACRSTPPCRFIDTWETFSDAEDAYTPTARDLSGALIPLRTGDGVHLTDAGARRLAARVISATGDALPIPPSPARDTLFAALTEATPVPQATAAPPPSDEGPRKHVVQRGETLASIARQHGLAPDALRRANKGLDPKKLRPGQTLVLPSGGDGP</sequence>
<dbReference type="SMART" id="SM00257">
    <property type="entry name" value="LysM"/>
    <property type="match status" value="1"/>
</dbReference>
<feature type="compositionally biased region" description="Basic and acidic residues" evidence="1">
    <location>
        <begin position="331"/>
        <end position="343"/>
    </location>
</feature>
<reference evidence="4 5" key="1">
    <citation type="submission" date="2020-02" db="EMBL/GenBank/DDBJ databases">
        <title>Comparative genomics of sulfur disproportionating microorganisms.</title>
        <authorList>
            <person name="Ward L.M."/>
            <person name="Bertran E."/>
            <person name="Johnston D.T."/>
        </authorList>
    </citation>
    <scope>NUCLEOTIDE SEQUENCE [LARGE SCALE GENOMIC DNA]</scope>
    <source>
        <strain evidence="4 5">DSM 3696</strain>
    </source>
</reference>
<keyword evidence="2" id="KW-0472">Membrane</keyword>
<keyword evidence="2" id="KW-1133">Transmembrane helix</keyword>
<dbReference type="InterPro" id="IPR036779">
    <property type="entry name" value="LysM_dom_sf"/>
</dbReference>
<dbReference type="Gene3D" id="3.40.50.1110">
    <property type="entry name" value="SGNH hydrolase"/>
    <property type="match status" value="1"/>
</dbReference>
<keyword evidence="2" id="KW-0812">Transmembrane</keyword>
<accession>A0A7K3NPM6</accession>
<dbReference type="InterPro" id="IPR036514">
    <property type="entry name" value="SGNH_hydro_sf"/>
</dbReference>
<dbReference type="SUPFAM" id="SSF54106">
    <property type="entry name" value="LysM domain"/>
    <property type="match status" value="1"/>
</dbReference>
<dbReference type="PANTHER" id="PTHR30383">
    <property type="entry name" value="THIOESTERASE 1/PROTEASE 1/LYSOPHOSPHOLIPASE L1"/>
    <property type="match status" value="1"/>
</dbReference>
<dbReference type="PANTHER" id="PTHR30383:SF29">
    <property type="entry name" value="SGNH HYDROLASE-TYPE ESTERASE DOMAIN-CONTAINING PROTEIN"/>
    <property type="match status" value="1"/>
</dbReference>
<evidence type="ECO:0000256" key="2">
    <source>
        <dbReference type="SAM" id="Phobius"/>
    </source>
</evidence>
<dbReference type="GO" id="GO:0016788">
    <property type="term" value="F:hydrolase activity, acting on ester bonds"/>
    <property type="evidence" value="ECO:0007669"/>
    <property type="project" value="UniProtKB-ARBA"/>
</dbReference>
<dbReference type="InterPro" id="IPR007407">
    <property type="entry name" value="DUF459"/>
</dbReference>
<dbReference type="CDD" id="cd00118">
    <property type="entry name" value="LysM"/>
    <property type="match status" value="1"/>
</dbReference>
<evidence type="ECO:0000313" key="5">
    <source>
        <dbReference type="Proteomes" id="UP000469724"/>
    </source>
</evidence>
<evidence type="ECO:0000256" key="1">
    <source>
        <dbReference type="SAM" id="MobiDB-lite"/>
    </source>
</evidence>
<organism evidence="4 5">
    <name type="scientific">Desulfolutivibrio sulfodismutans</name>
    <dbReference type="NCBI Taxonomy" id="63561"/>
    <lineage>
        <taxon>Bacteria</taxon>
        <taxon>Pseudomonadati</taxon>
        <taxon>Thermodesulfobacteriota</taxon>
        <taxon>Desulfovibrionia</taxon>
        <taxon>Desulfovibrionales</taxon>
        <taxon>Desulfovibrionaceae</taxon>
        <taxon>Desulfolutivibrio</taxon>
    </lineage>
</organism>
<name>A0A7K3NPM6_9BACT</name>
<dbReference type="Pfam" id="PF01476">
    <property type="entry name" value="LysM"/>
    <property type="match status" value="1"/>
</dbReference>
<dbReference type="EMBL" id="JAAGRQ010000080">
    <property type="protein sequence ID" value="NDY58121.1"/>
    <property type="molecule type" value="Genomic_DNA"/>
</dbReference>
<feature type="region of interest" description="Disordered" evidence="1">
    <location>
        <begin position="294"/>
        <end position="359"/>
    </location>
</feature>
<dbReference type="PROSITE" id="PS51782">
    <property type="entry name" value="LYSM"/>
    <property type="match status" value="1"/>
</dbReference>
<dbReference type="RefSeq" id="WP_163303199.1">
    <property type="nucleotide sequence ID" value="NZ_JAAGRQ010000080.1"/>
</dbReference>
<dbReference type="InterPro" id="IPR018392">
    <property type="entry name" value="LysM"/>
</dbReference>
<dbReference type="Proteomes" id="UP000469724">
    <property type="component" value="Unassembled WGS sequence"/>
</dbReference>
<feature type="domain" description="LysM" evidence="3">
    <location>
        <begin position="308"/>
        <end position="352"/>
    </location>
</feature>
<dbReference type="InterPro" id="IPR051532">
    <property type="entry name" value="Ester_Hydrolysis_Enzymes"/>
</dbReference>
<evidence type="ECO:0000259" key="3">
    <source>
        <dbReference type="PROSITE" id="PS51782"/>
    </source>
</evidence>
<keyword evidence="5" id="KW-1185">Reference proteome</keyword>
<proteinExistence type="predicted"/>
<feature type="transmembrane region" description="Helical" evidence="2">
    <location>
        <begin position="12"/>
        <end position="38"/>
    </location>
</feature>